<dbReference type="PATRIC" id="fig|907348.3.peg.575"/>
<proteinExistence type="inferred from homology"/>
<dbReference type="RefSeq" id="WP_002702673.1">
    <property type="nucleotide sequence ID" value="NZ_AGRW01000036.1"/>
</dbReference>
<keyword evidence="2" id="KW-0964">Secreted</keyword>
<dbReference type="GO" id="GO:0005576">
    <property type="term" value="C:extracellular region"/>
    <property type="evidence" value="ECO:0007669"/>
    <property type="project" value="UniProtKB-SubCell"/>
</dbReference>
<dbReference type="Gene3D" id="2.160.20.10">
    <property type="entry name" value="Single-stranded right-handed beta-helix, Pectin lyase-like"/>
    <property type="match status" value="1"/>
</dbReference>
<dbReference type="Pfam" id="PF00544">
    <property type="entry name" value="Pectate_lyase_4"/>
    <property type="match status" value="1"/>
</dbReference>
<keyword evidence="6" id="KW-1185">Reference proteome</keyword>
<dbReference type="SUPFAM" id="SSF51126">
    <property type="entry name" value="Pectin lyase-like"/>
    <property type="match status" value="1"/>
</dbReference>
<dbReference type="InterPro" id="IPR012334">
    <property type="entry name" value="Pectin_lyas_fold"/>
</dbReference>
<dbReference type="InterPro" id="IPR011050">
    <property type="entry name" value="Pectin_lyase_fold/virulence"/>
</dbReference>
<dbReference type="GO" id="GO:0000272">
    <property type="term" value="P:polysaccharide catabolic process"/>
    <property type="evidence" value="ECO:0007669"/>
    <property type="project" value="UniProtKB-KW"/>
</dbReference>
<name>H7EID3_9SPIR</name>
<evidence type="ECO:0000259" key="4">
    <source>
        <dbReference type="SMART" id="SM00656"/>
    </source>
</evidence>
<keyword evidence="2" id="KW-0624">Polysaccharide degradation</keyword>
<dbReference type="PROSITE" id="PS51257">
    <property type="entry name" value="PROKAR_LIPOPROTEIN"/>
    <property type="match status" value="1"/>
</dbReference>
<dbReference type="PANTHER" id="PTHR31683">
    <property type="entry name" value="PECTATE LYASE 18-RELATED"/>
    <property type="match status" value="1"/>
</dbReference>
<dbReference type="OrthoDB" id="148600at2"/>
<evidence type="ECO:0000256" key="1">
    <source>
        <dbReference type="ARBA" id="ARBA00023239"/>
    </source>
</evidence>
<dbReference type="InterPro" id="IPR002022">
    <property type="entry name" value="Pec_lyase"/>
</dbReference>
<evidence type="ECO:0000313" key="5">
    <source>
        <dbReference type="EMBL" id="EIC02584.1"/>
    </source>
</evidence>
<evidence type="ECO:0000256" key="3">
    <source>
        <dbReference type="SAM" id="SignalP"/>
    </source>
</evidence>
<dbReference type="PANTHER" id="PTHR31683:SF18">
    <property type="entry name" value="PECTATE LYASE 21-RELATED"/>
    <property type="match status" value="1"/>
</dbReference>
<gene>
    <name evidence="5" type="ORF">TresaDRAFT_1864</name>
</gene>
<dbReference type="STRING" id="907348.TresaDRAFT_1864"/>
<feature type="domain" description="Pectate lyase" evidence="4">
    <location>
        <begin position="228"/>
        <end position="458"/>
    </location>
</feature>
<evidence type="ECO:0000256" key="2">
    <source>
        <dbReference type="RuleBase" id="RU361173"/>
    </source>
</evidence>
<dbReference type="AlphaFoldDB" id="H7EID3"/>
<dbReference type="Proteomes" id="UP000003571">
    <property type="component" value="Unassembled WGS sequence"/>
</dbReference>
<dbReference type="eggNOG" id="COG3866">
    <property type="taxonomic scope" value="Bacteria"/>
</dbReference>
<accession>H7EID3</accession>
<sequence length="526" mass="55809">MGIFLRTALKAALISALVFAGCASDNSSDSDIDSLTGVSISGNEKVLIGQSATLTAAPKKTGKPEISYSWSLSSDICASLSATKGESVELSVRDSASEGDSVKVTVTATWGTVSVKGEKTVTFSTAPKLSLTDKPVGYASLSTDYSTSGGTTVTTREELLSALSNGGVIIIDGMIDMSEGKLWESGSTSMSTAPTALDSFVHSTVSAYSDYADWVDKYTKACSTTTEDGKSSSANSSLYDDLRTLNAAYGNLIKVTISKDGTTLIGKDENCGIRGGSIQISGKKNIIIRNLTIQDPCDPFPHHESGDGYNAQWDGICIQGSSSNIWIDHCTFEDTITLEKTTNTTKEKWQIFDGLCDMKGDSTNITVSNCHFKNHDKTMLIGSSDSDGDNTKRFVSLIGNYFENCGQRLPMVRNTKIHVLNNYYTTSGSPYSSQSCVNARKNAIVYAENNYFGSGCKYSFNAASGDSTPVLHASGNSGEKVSSTSNISAADSALFSSLNVYTYTAVTADEVKTNAEENAGAGYLLN</sequence>
<keyword evidence="1 2" id="KW-0456">Lyase</keyword>
<reference evidence="5 6" key="1">
    <citation type="submission" date="2011-09" db="EMBL/GenBank/DDBJ databases">
        <title>The draft genome of Treponema saccharophilum DSM 2985.</title>
        <authorList>
            <consortium name="US DOE Joint Genome Institute (JGI-PGF)"/>
            <person name="Lucas S."/>
            <person name="Copeland A."/>
            <person name="Lapidus A."/>
            <person name="Glavina del Rio T."/>
            <person name="Dalin E."/>
            <person name="Tice H."/>
            <person name="Bruce D."/>
            <person name="Goodwin L."/>
            <person name="Pitluck S."/>
            <person name="Peters L."/>
            <person name="Kyrpides N."/>
            <person name="Mavromatis K."/>
            <person name="Ivanova N."/>
            <person name="Markowitz V."/>
            <person name="Cheng J.-F."/>
            <person name="Hugenholtz P."/>
            <person name="Woyke T."/>
            <person name="Wu D."/>
            <person name="Gronow S."/>
            <person name="Wellnitz S."/>
            <person name="Brambilla E."/>
            <person name="Klenk H.-P."/>
            <person name="Eisen J.A."/>
        </authorList>
    </citation>
    <scope>NUCLEOTIDE SEQUENCE [LARGE SCALE GENOMIC DNA]</scope>
    <source>
        <strain evidence="5 6">DSM 2985</strain>
    </source>
</reference>
<feature type="signal peptide" evidence="3">
    <location>
        <begin position="1"/>
        <end position="20"/>
    </location>
</feature>
<comment type="caution">
    <text evidence="5">The sequence shown here is derived from an EMBL/GenBank/DDBJ whole genome shotgun (WGS) entry which is preliminary data.</text>
</comment>
<keyword evidence="3" id="KW-0732">Signal</keyword>
<organism evidence="5 6">
    <name type="scientific">Treponema saccharophilum DSM 2985</name>
    <dbReference type="NCBI Taxonomy" id="907348"/>
    <lineage>
        <taxon>Bacteria</taxon>
        <taxon>Pseudomonadati</taxon>
        <taxon>Spirochaetota</taxon>
        <taxon>Spirochaetia</taxon>
        <taxon>Spirochaetales</taxon>
        <taxon>Treponemataceae</taxon>
        <taxon>Treponema</taxon>
    </lineage>
</organism>
<dbReference type="SMART" id="SM00656">
    <property type="entry name" value="Amb_all"/>
    <property type="match status" value="1"/>
</dbReference>
<dbReference type="EMBL" id="AGRW01000036">
    <property type="protein sequence ID" value="EIC02584.1"/>
    <property type="molecule type" value="Genomic_DNA"/>
</dbReference>
<evidence type="ECO:0000313" key="6">
    <source>
        <dbReference type="Proteomes" id="UP000003571"/>
    </source>
</evidence>
<dbReference type="InterPro" id="IPR045032">
    <property type="entry name" value="PEL"/>
</dbReference>
<comment type="subcellular location">
    <subcellularLocation>
        <location evidence="2">Secreted</location>
    </subcellularLocation>
</comment>
<protein>
    <submittedName>
        <fullName evidence="5">Pectate lyase/Amb allergen</fullName>
    </submittedName>
</protein>
<dbReference type="GO" id="GO:0030570">
    <property type="term" value="F:pectate lyase activity"/>
    <property type="evidence" value="ECO:0007669"/>
    <property type="project" value="InterPro"/>
</dbReference>
<comment type="similarity">
    <text evidence="2">Belongs to the polysaccharide lyase 1 family.</text>
</comment>
<feature type="chain" id="PRO_5003609159" evidence="3">
    <location>
        <begin position="21"/>
        <end position="526"/>
    </location>
</feature>
<keyword evidence="2" id="KW-0119">Carbohydrate metabolism</keyword>